<reference evidence="2 4" key="2">
    <citation type="journal article" date="2013" name="Nature">
        <title>Insights into bilaterian evolution from three spiralian genomes.</title>
        <authorList>
            <person name="Simakov O."/>
            <person name="Marletaz F."/>
            <person name="Cho S.J."/>
            <person name="Edsinger-Gonzales E."/>
            <person name="Havlak P."/>
            <person name="Hellsten U."/>
            <person name="Kuo D.H."/>
            <person name="Larsson T."/>
            <person name="Lv J."/>
            <person name="Arendt D."/>
            <person name="Savage R."/>
            <person name="Osoegawa K."/>
            <person name="de Jong P."/>
            <person name="Grimwood J."/>
            <person name="Chapman J.A."/>
            <person name="Shapiro H."/>
            <person name="Aerts A."/>
            <person name="Otillar R.P."/>
            <person name="Terry A.Y."/>
            <person name="Boore J.L."/>
            <person name="Grigoriev I.V."/>
            <person name="Lindberg D.R."/>
            <person name="Seaver E.C."/>
            <person name="Weisblat D.A."/>
            <person name="Putnam N.H."/>
            <person name="Rokhsar D.S."/>
        </authorList>
    </citation>
    <scope>NUCLEOTIDE SEQUENCE</scope>
    <source>
        <strain evidence="2 4">I ESC-2004</strain>
    </source>
</reference>
<dbReference type="AlphaFoldDB" id="R7VCC9"/>
<name>R7VCC9_CAPTE</name>
<evidence type="ECO:0000313" key="2">
    <source>
        <dbReference type="EMBL" id="ELU16503.1"/>
    </source>
</evidence>
<feature type="transmembrane region" description="Helical" evidence="1">
    <location>
        <begin position="41"/>
        <end position="64"/>
    </location>
</feature>
<dbReference type="EnsemblMetazoa" id="CapteT185464">
    <property type="protein sequence ID" value="CapteP185464"/>
    <property type="gene ID" value="CapteG185464"/>
</dbReference>
<accession>R7VCC9</accession>
<dbReference type="EMBL" id="AMQN01004286">
    <property type="status" value="NOT_ANNOTATED_CDS"/>
    <property type="molecule type" value="Genomic_DNA"/>
</dbReference>
<dbReference type="HOGENOM" id="CLU_1435688_0_0_1"/>
<keyword evidence="1" id="KW-1133">Transmembrane helix</keyword>
<gene>
    <name evidence="2" type="ORF">CAPTEDRAFT_185464</name>
</gene>
<keyword evidence="1" id="KW-0812">Transmembrane</keyword>
<dbReference type="Proteomes" id="UP000014760">
    <property type="component" value="Unassembled WGS sequence"/>
</dbReference>
<reference evidence="4" key="1">
    <citation type="submission" date="2012-12" db="EMBL/GenBank/DDBJ databases">
        <authorList>
            <person name="Hellsten U."/>
            <person name="Grimwood J."/>
            <person name="Chapman J.A."/>
            <person name="Shapiro H."/>
            <person name="Aerts A."/>
            <person name="Otillar R.P."/>
            <person name="Terry A.Y."/>
            <person name="Boore J.L."/>
            <person name="Simakov O."/>
            <person name="Marletaz F."/>
            <person name="Cho S.-J."/>
            <person name="Edsinger-Gonzales E."/>
            <person name="Havlak P."/>
            <person name="Kuo D.-H."/>
            <person name="Larsson T."/>
            <person name="Lv J."/>
            <person name="Arendt D."/>
            <person name="Savage R."/>
            <person name="Osoegawa K."/>
            <person name="de Jong P."/>
            <person name="Lindberg D.R."/>
            <person name="Seaver E.C."/>
            <person name="Weisblat D.A."/>
            <person name="Putnam N.H."/>
            <person name="Grigoriev I.V."/>
            <person name="Rokhsar D.S."/>
        </authorList>
    </citation>
    <scope>NUCLEOTIDE SEQUENCE</scope>
    <source>
        <strain evidence="4">I ESC-2004</strain>
    </source>
</reference>
<reference evidence="3" key="3">
    <citation type="submission" date="2015-06" db="UniProtKB">
        <authorList>
            <consortium name="EnsemblMetazoa"/>
        </authorList>
    </citation>
    <scope>IDENTIFICATION</scope>
</reference>
<sequence>MADIALLLTYLPIPAMRHDAWFLQDMWQFAYPTKQVCAARMVNTASACSSVAICVFYLLIFFLYSIKTSSDEINYLMSHSLVQNAHFLTIYSVIFSYLSDPVNPPSSVPKETDGLTKRADYISDHKLKKIVCHSKTPKTHDTKVDIVKIIFDIQVKISVFVDSDNKTTSDQTPVSKVSIVREGQTFVSL</sequence>
<keyword evidence="4" id="KW-1185">Reference proteome</keyword>
<proteinExistence type="predicted"/>
<organism evidence="2">
    <name type="scientific">Capitella teleta</name>
    <name type="common">Polychaete worm</name>
    <dbReference type="NCBI Taxonomy" id="283909"/>
    <lineage>
        <taxon>Eukaryota</taxon>
        <taxon>Metazoa</taxon>
        <taxon>Spiralia</taxon>
        <taxon>Lophotrochozoa</taxon>
        <taxon>Annelida</taxon>
        <taxon>Polychaeta</taxon>
        <taxon>Sedentaria</taxon>
        <taxon>Scolecida</taxon>
        <taxon>Capitellidae</taxon>
        <taxon>Capitella</taxon>
    </lineage>
</organism>
<evidence type="ECO:0000313" key="3">
    <source>
        <dbReference type="EnsemblMetazoa" id="CapteP185464"/>
    </source>
</evidence>
<evidence type="ECO:0000256" key="1">
    <source>
        <dbReference type="SAM" id="Phobius"/>
    </source>
</evidence>
<protein>
    <submittedName>
        <fullName evidence="2 3">Uncharacterized protein</fullName>
    </submittedName>
</protein>
<dbReference type="EMBL" id="KB293112">
    <property type="protein sequence ID" value="ELU16503.1"/>
    <property type="molecule type" value="Genomic_DNA"/>
</dbReference>
<evidence type="ECO:0000313" key="4">
    <source>
        <dbReference type="Proteomes" id="UP000014760"/>
    </source>
</evidence>
<keyword evidence="1" id="KW-0472">Membrane</keyword>